<evidence type="ECO:0000256" key="3">
    <source>
        <dbReference type="ARBA" id="ARBA00022989"/>
    </source>
</evidence>
<evidence type="ECO:0000256" key="1">
    <source>
        <dbReference type="ARBA" id="ARBA00004141"/>
    </source>
</evidence>
<dbReference type="Proteomes" id="UP000612899">
    <property type="component" value="Unassembled WGS sequence"/>
</dbReference>
<proteinExistence type="predicted"/>
<feature type="transmembrane region" description="Helical" evidence="5">
    <location>
        <begin position="45"/>
        <end position="66"/>
    </location>
</feature>
<feature type="transmembrane region" description="Helical" evidence="5">
    <location>
        <begin position="6"/>
        <end position="24"/>
    </location>
</feature>
<dbReference type="AlphaFoldDB" id="A0A8J3QB12"/>
<keyword evidence="7" id="KW-1185">Reference proteome</keyword>
<evidence type="ECO:0000256" key="5">
    <source>
        <dbReference type="SAM" id="Phobius"/>
    </source>
</evidence>
<gene>
    <name evidence="6" type="ORF">Rhe02_44800</name>
</gene>
<feature type="transmembrane region" description="Helical" evidence="5">
    <location>
        <begin position="72"/>
        <end position="93"/>
    </location>
</feature>
<organism evidence="6 7">
    <name type="scientific">Rhizocola hellebori</name>
    <dbReference type="NCBI Taxonomy" id="1392758"/>
    <lineage>
        <taxon>Bacteria</taxon>
        <taxon>Bacillati</taxon>
        <taxon>Actinomycetota</taxon>
        <taxon>Actinomycetes</taxon>
        <taxon>Micromonosporales</taxon>
        <taxon>Micromonosporaceae</taxon>
        <taxon>Rhizocola</taxon>
    </lineage>
</organism>
<protein>
    <recommendedName>
        <fullName evidence="8">DoxX family protein</fullName>
    </recommendedName>
</protein>
<accession>A0A8J3QB12</accession>
<evidence type="ECO:0000313" key="7">
    <source>
        <dbReference type="Proteomes" id="UP000612899"/>
    </source>
</evidence>
<dbReference type="RefSeq" id="WP_203910231.1">
    <property type="nucleotide sequence ID" value="NZ_BONY01000027.1"/>
</dbReference>
<dbReference type="EMBL" id="BONY01000027">
    <property type="protein sequence ID" value="GIH06413.1"/>
    <property type="molecule type" value="Genomic_DNA"/>
</dbReference>
<dbReference type="InterPro" id="IPR032808">
    <property type="entry name" value="DoxX"/>
</dbReference>
<reference evidence="6" key="1">
    <citation type="submission" date="2021-01" db="EMBL/GenBank/DDBJ databases">
        <title>Whole genome shotgun sequence of Rhizocola hellebori NBRC 109834.</title>
        <authorList>
            <person name="Komaki H."/>
            <person name="Tamura T."/>
        </authorList>
    </citation>
    <scope>NUCLEOTIDE SEQUENCE</scope>
    <source>
        <strain evidence="6">NBRC 109834</strain>
    </source>
</reference>
<evidence type="ECO:0000313" key="6">
    <source>
        <dbReference type="EMBL" id="GIH06413.1"/>
    </source>
</evidence>
<keyword evidence="3 5" id="KW-1133">Transmembrane helix</keyword>
<comment type="caution">
    <text evidence="6">The sequence shown here is derived from an EMBL/GenBank/DDBJ whole genome shotgun (WGS) entry which is preliminary data.</text>
</comment>
<evidence type="ECO:0000256" key="4">
    <source>
        <dbReference type="ARBA" id="ARBA00023136"/>
    </source>
</evidence>
<keyword evidence="2 5" id="KW-0812">Transmembrane</keyword>
<name>A0A8J3QB12_9ACTN</name>
<evidence type="ECO:0000256" key="2">
    <source>
        <dbReference type="ARBA" id="ARBA00022692"/>
    </source>
</evidence>
<keyword evidence="4 5" id="KW-0472">Membrane</keyword>
<sequence>MNVLLWIVAGVLAVVFTGAGIMKATQPREKLAQMGLAWTEAFSPLTVKLIGTVNFMGGIGLILPAVFDIAPILVPLAASGIAVLMVLAAIVHARRKENQVIIGNVIIMLLALFVAWGRFGPYAF</sequence>
<comment type="subcellular location">
    <subcellularLocation>
        <location evidence="1">Membrane</location>
        <topology evidence="1">Multi-pass membrane protein</topology>
    </subcellularLocation>
</comment>
<dbReference type="Pfam" id="PF13564">
    <property type="entry name" value="DoxX_2"/>
    <property type="match status" value="1"/>
</dbReference>
<feature type="transmembrane region" description="Helical" evidence="5">
    <location>
        <begin position="100"/>
        <end position="119"/>
    </location>
</feature>
<evidence type="ECO:0008006" key="8">
    <source>
        <dbReference type="Google" id="ProtNLM"/>
    </source>
</evidence>
<dbReference type="GO" id="GO:0016020">
    <property type="term" value="C:membrane"/>
    <property type="evidence" value="ECO:0007669"/>
    <property type="project" value="UniProtKB-SubCell"/>
</dbReference>